<accession>A0A2P2C6X9</accession>
<evidence type="ECO:0000313" key="1">
    <source>
        <dbReference type="EMBL" id="CUR57753.1"/>
    </source>
</evidence>
<reference evidence="1" key="1">
    <citation type="submission" date="2015-08" db="EMBL/GenBank/DDBJ databases">
        <authorList>
            <person name="Babu N.S."/>
            <person name="Beckwith C.J."/>
            <person name="Beseler K.G."/>
            <person name="Brison A."/>
            <person name="Carone J.V."/>
            <person name="Caskin T.P."/>
            <person name="Diamond M."/>
            <person name="Durham M.E."/>
            <person name="Foxe J.M."/>
            <person name="Go M."/>
            <person name="Henderson B.A."/>
            <person name="Jones I.B."/>
            <person name="McGettigan J.A."/>
            <person name="Micheletti S.J."/>
            <person name="Nasrallah M.E."/>
            <person name="Ortiz D."/>
            <person name="Piller C.R."/>
            <person name="Privatt S.R."/>
            <person name="Schneider S.L."/>
            <person name="Sharp S."/>
            <person name="Smith T.C."/>
            <person name="Stanton J.D."/>
            <person name="Ullery H.E."/>
            <person name="Wilson R.J."/>
            <person name="Serrano M.G."/>
            <person name="Buck G."/>
            <person name="Lee V."/>
            <person name="Wang Y."/>
            <person name="Carvalho R."/>
            <person name="Voegtly L."/>
            <person name="Shi R."/>
            <person name="Duckworth R."/>
            <person name="Johnson A."/>
            <person name="Loviza R."/>
            <person name="Walstead R."/>
            <person name="Shah Z."/>
            <person name="Kiflezghi M."/>
            <person name="Wade K."/>
            <person name="Ball S.L."/>
            <person name="Bradley K.W."/>
            <person name="Asai D.J."/>
            <person name="Bowman C.A."/>
            <person name="Russell D.A."/>
            <person name="Pope W.H."/>
            <person name="Jacobs-Sera D."/>
            <person name="Hendrix R.W."/>
            <person name="Hatfull G.F."/>
        </authorList>
    </citation>
    <scope>NUCLEOTIDE SEQUENCE</scope>
</reference>
<proteinExistence type="predicted"/>
<dbReference type="AlphaFoldDB" id="A0A2P2C6X9"/>
<protein>
    <recommendedName>
        <fullName evidence="2">CBS domain-containing protein</fullName>
    </recommendedName>
</protein>
<evidence type="ECO:0008006" key="2">
    <source>
        <dbReference type="Google" id="ProtNLM"/>
    </source>
</evidence>
<organism evidence="1">
    <name type="scientific">metagenome</name>
    <dbReference type="NCBI Taxonomy" id="256318"/>
    <lineage>
        <taxon>unclassified sequences</taxon>
        <taxon>metagenomes</taxon>
    </lineage>
</organism>
<dbReference type="EMBL" id="CZKA01000039">
    <property type="protein sequence ID" value="CUR57753.1"/>
    <property type="molecule type" value="Genomic_DNA"/>
</dbReference>
<gene>
    <name evidence="1" type="ORF">NOCA2440001</name>
</gene>
<sequence>MDRSMTRRLAVVDGEGRLLGLLCLKQTRQGFCTETDVLARSGDSRHQAFT</sequence>
<name>A0A2P2C6X9_9ZZZZ</name>